<name>A0ABW4VHY6_9BACT</name>
<reference evidence="3" key="1">
    <citation type="journal article" date="2019" name="Int. J. Syst. Evol. Microbiol.">
        <title>The Global Catalogue of Microorganisms (GCM) 10K type strain sequencing project: providing services to taxonomists for standard genome sequencing and annotation.</title>
        <authorList>
            <consortium name="The Broad Institute Genomics Platform"/>
            <consortium name="The Broad Institute Genome Sequencing Center for Infectious Disease"/>
            <person name="Wu L."/>
            <person name="Ma J."/>
        </authorList>
    </citation>
    <scope>NUCLEOTIDE SEQUENCE [LARGE SCALE GENOMIC DNA]</scope>
    <source>
        <strain evidence="3">CGMCC 1.15180</strain>
    </source>
</reference>
<feature type="domain" description="Thioredoxin" evidence="1">
    <location>
        <begin position="3"/>
        <end position="169"/>
    </location>
</feature>
<protein>
    <submittedName>
        <fullName evidence="2">TlpA family protein disulfide reductase</fullName>
    </submittedName>
</protein>
<sequence>MKALAGFVLSLFIFLYSNTEKTSSNFKEDFNKTLRKSSGIPELAQGEAAVINVWATWCGPCIQEIPEMNEIVHDYKGENVRFIAFSEETEKVYETFLKKRKSFQFDYELSFGNKAATALLKSLDKSDYKGRAIPLHVLIDKNGEVADVFVGASPINIQKIKGFLEANTSSE</sequence>
<evidence type="ECO:0000259" key="1">
    <source>
        <dbReference type="PROSITE" id="PS51352"/>
    </source>
</evidence>
<dbReference type="CDD" id="cd02966">
    <property type="entry name" value="TlpA_like_family"/>
    <property type="match status" value="1"/>
</dbReference>
<comment type="caution">
    <text evidence="2">The sequence shown here is derived from an EMBL/GenBank/DDBJ whole genome shotgun (WGS) entry which is preliminary data.</text>
</comment>
<dbReference type="InterPro" id="IPR050553">
    <property type="entry name" value="Thioredoxin_ResA/DsbE_sf"/>
</dbReference>
<dbReference type="Gene3D" id="3.40.30.10">
    <property type="entry name" value="Glutaredoxin"/>
    <property type="match status" value="1"/>
</dbReference>
<accession>A0ABW4VHY6</accession>
<gene>
    <name evidence="2" type="ORF">ACFSKL_02670</name>
</gene>
<dbReference type="PANTHER" id="PTHR42852">
    <property type="entry name" value="THIOL:DISULFIDE INTERCHANGE PROTEIN DSBE"/>
    <property type="match status" value="1"/>
</dbReference>
<dbReference type="InterPro" id="IPR000866">
    <property type="entry name" value="AhpC/TSA"/>
</dbReference>
<dbReference type="Proteomes" id="UP001597361">
    <property type="component" value="Unassembled WGS sequence"/>
</dbReference>
<organism evidence="2 3">
    <name type="scientific">Belliella marina</name>
    <dbReference type="NCBI Taxonomy" id="1644146"/>
    <lineage>
        <taxon>Bacteria</taxon>
        <taxon>Pseudomonadati</taxon>
        <taxon>Bacteroidota</taxon>
        <taxon>Cytophagia</taxon>
        <taxon>Cytophagales</taxon>
        <taxon>Cyclobacteriaceae</taxon>
        <taxon>Belliella</taxon>
    </lineage>
</organism>
<dbReference type="InterPro" id="IPR036249">
    <property type="entry name" value="Thioredoxin-like_sf"/>
</dbReference>
<dbReference type="PANTHER" id="PTHR42852:SF18">
    <property type="entry name" value="CHROMOSOME UNDETERMINED SCAFFOLD_47, WHOLE GENOME SHOTGUN SEQUENCE"/>
    <property type="match status" value="1"/>
</dbReference>
<dbReference type="SUPFAM" id="SSF52833">
    <property type="entry name" value="Thioredoxin-like"/>
    <property type="match status" value="1"/>
</dbReference>
<keyword evidence="3" id="KW-1185">Reference proteome</keyword>
<evidence type="ECO:0000313" key="2">
    <source>
        <dbReference type="EMBL" id="MFD2033674.1"/>
    </source>
</evidence>
<dbReference type="RefSeq" id="WP_376883296.1">
    <property type="nucleotide sequence ID" value="NZ_JBHUHR010000005.1"/>
</dbReference>
<dbReference type="EMBL" id="JBHUHR010000005">
    <property type="protein sequence ID" value="MFD2033674.1"/>
    <property type="molecule type" value="Genomic_DNA"/>
</dbReference>
<dbReference type="PROSITE" id="PS51352">
    <property type="entry name" value="THIOREDOXIN_2"/>
    <property type="match status" value="1"/>
</dbReference>
<dbReference type="Pfam" id="PF00578">
    <property type="entry name" value="AhpC-TSA"/>
    <property type="match status" value="1"/>
</dbReference>
<evidence type="ECO:0000313" key="3">
    <source>
        <dbReference type="Proteomes" id="UP001597361"/>
    </source>
</evidence>
<proteinExistence type="predicted"/>
<dbReference type="InterPro" id="IPR013766">
    <property type="entry name" value="Thioredoxin_domain"/>
</dbReference>